<comment type="similarity">
    <text evidence="1">Belongs to the universal ribosomal protein uL23 family.</text>
</comment>
<evidence type="ECO:0000256" key="2">
    <source>
        <dbReference type="ARBA" id="ARBA00022980"/>
    </source>
</evidence>
<protein>
    <submittedName>
        <fullName evidence="4">Uncharacterized protein</fullName>
    </submittedName>
</protein>
<evidence type="ECO:0000256" key="3">
    <source>
        <dbReference type="ARBA" id="ARBA00023274"/>
    </source>
</evidence>
<evidence type="ECO:0000313" key="4">
    <source>
        <dbReference type="EMBL" id="MXQ96098.1"/>
    </source>
</evidence>
<evidence type="ECO:0000313" key="5">
    <source>
        <dbReference type="Proteomes" id="UP000322234"/>
    </source>
</evidence>
<organism evidence="4 5">
    <name type="scientific">Bos mutus</name>
    <name type="common">wild yak</name>
    <dbReference type="NCBI Taxonomy" id="72004"/>
    <lineage>
        <taxon>Eukaryota</taxon>
        <taxon>Metazoa</taxon>
        <taxon>Chordata</taxon>
        <taxon>Craniata</taxon>
        <taxon>Vertebrata</taxon>
        <taxon>Euteleostomi</taxon>
        <taxon>Mammalia</taxon>
        <taxon>Eutheria</taxon>
        <taxon>Laurasiatheria</taxon>
        <taxon>Artiodactyla</taxon>
        <taxon>Ruminantia</taxon>
        <taxon>Pecora</taxon>
        <taxon>Bovidae</taxon>
        <taxon>Bovinae</taxon>
        <taxon>Bos</taxon>
    </lineage>
</organism>
<keyword evidence="3" id="KW-0687">Ribonucleoprotein</keyword>
<dbReference type="SUPFAM" id="SSF54189">
    <property type="entry name" value="Ribosomal proteins S24e, L23 and L15e"/>
    <property type="match status" value="1"/>
</dbReference>
<dbReference type="GO" id="GO:0003735">
    <property type="term" value="F:structural constituent of ribosome"/>
    <property type="evidence" value="ECO:0007669"/>
    <property type="project" value="InterPro"/>
</dbReference>
<dbReference type="PANTHER" id="PTHR11620">
    <property type="entry name" value="60S RIBOSOMAL PROTEIN L23A"/>
    <property type="match status" value="1"/>
</dbReference>
<dbReference type="InterPro" id="IPR013025">
    <property type="entry name" value="Ribosomal_uL23-like"/>
</dbReference>
<keyword evidence="5" id="KW-1185">Reference proteome</keyword>
<dbReference type="GO" id="GO:0006412">
    <property type="term" value="P:translation"/>
    <property type="evidence" value="ECO:0007669"/>
    <property type="project" value="InterPro"/>
</dbReference>
<sequence>MPIIHYSLLSKSRSHKLRGKEKPQGELSFVSVSGPLEEKKLDHYAIIKFLLTTESTMKETEDSNALEFTVAVEANKHQTKQAVKKLYDIGMAKDNTLIRSDGEEKA</sequence>
<proteinExistence type="inferred from homology"/>
<dbReference type="EMBL" id="VBQZ03000153">
    <property type="protein sequence ID" value="MXQ96098.1"/>
    <property type="molecule type" value="Genomic_DNA"/>
</dbReference>
<dbReference type="Gene3D" id="3.30.70.330">
    <property type="match status" value="1"/>
</dbReference>
<keyword evidence="2" id="KW-0689">Ribosomal protein</keyword>
<name>A0A6B0S0V8_9CETA</name>
<gene>
    <name evidence="4" type="ORF">E5288_WYG015599</name>
</gene>
<comment type="caution">
    <text evidence="4">The sequence shown here is derived from an EMBL/GenBank/DDBJ whole genome shotgun (WGS) entry which is preliminary data.</text>
</comment>
<dbReference type="Proteomes" id="UP000322234">
    <property type="component" value="Unassembled WGS sequence"/>
</dbReference>
<dbReference type="InterPro" id="IPR012677">
    <property type="entry name" value="Nucleotide-bd_a/b_plait_sf"/>
</dbReference>
<accession>A0A6B0S0V8</accession>
<dbReference type="GO" id="GO:0044391">
    <property type="term" value="C:ribosomal subunit"/>
    <property type="evidence" value="ECO:0007669"/>
    <property type="project" value="UniProtKB-ARBA"/>
</dbReference>
<dbReference type="AlphaFoldDB" id="A0A6B0S0V8"/>
<dbReference type="Pfam" id="PF00276">
    <property type="entry name" value="Ribosomal_L23"/>
    <property type="match status" value="1"/>
</dbReference>
<reference evidence="4" key="1">
    <citation type="submission" date="2019-10" db="EMBL/GenBank/DDBJ databases">
        <title>The sequence and de novo assembly of the wild yak genome.</title>
        <authorList>
            <person name="Liu Y."/>
        </authorList>
    </citation>
    <scope>NUCLEOTIDE SEQUENCE [LARGE SCALE GENOMIC DNA]</scope>
    <source>
        <strain evidence="4">WY2019</strain>
    </source>
</reference>
<dbReference type="InterPro" id="IPR012678">
    <property type="entry name" value="Ribosomal_uL23/eL15/eS24_sf"/>
</dbReference>
<evidence type="ECO:0000256" key="1">
    <source>
        <dbReference type="ARBA" id="ARBA00006700"/>
    </source>
</evidence>